<dbReference type="AlphaFoldDB" id="A0A7H9HZ87"/>
<organism evidence="1 2">
    <name type="scientific">Torulaspora globosa</name>
    <dbReference type="NCBI Taxonomy" id="48254"/>
    <lineage>
        <taxon>Eukaryota</taxon>
        <taxon>Fungi</taxon>
        <taxon>Dikarya</taxon>
        <taxon>Ascomycota</taxon>
        <taxon>Saccharomycotina</taxon>
        <taxon>Saccharomycetes</taxon>
        <taxon>Saccharomycetales</taxon>
        <taxon>Saccharomycetaceae</taxon>
        <taxon>Torulaspora</taxon>
    </lineage>
</organism>
<name>A0A7H9HZ87_9SACH</name>
<keyword evidence="2" id="KW-1185">Reference proteome</keyword>
<dbReference type="EMBL" id="CP059274">
    <property type="protein sequence ID" value="QLQ82469.1"/>
    <property type="molecule type" value="Genomic_DNA"/>
</dbReference>
<evidence type="ECO:0000313" key="1">
    <source>
        <dbReference type="EMBL" id="QLQ82469.1"/>
    </source>
</evidence>
<dbReference type="InterPro" id="IPR011044">
    <property type="entry name" value="Quino_amine_DH_bsu"/>
</dbReference>
<dbReference type="InterPro" id="IPR015943">
    <property type="entry name" value="WD40/YVTN_repeat-like_dom_sf"/>
</dbReference>
<dbReference type="OrthoDB" id="1932312at2759"/>
<dbReference type="PROSITE" id="PS50896">
    <property type="entry name" value="LISH"/>
    <property type="match status" value="1"/>
</dbReference>
<dbReference type="SUPFAM" id="SSF50969">
    <property type="entry name" value="YVTN repeat-like/Quinoprotein amine dehydrogenase"/>
    <property type="match status" value="1"/>
</dbReference>
<accession>A0A7H9HZ87</accession>
<dbReference type="Proteomes" id="UP000510647">
    <property type="component" value="Chromosome 8"/>
</dbReference>
<dbReference type="Pfam" id="PF08513">
    <property type="entry name" value="LisH"/>
    <property type="match status" value="1"/>
</dbReference>
<gene>
    <name evidence="1" type="ORF">HG537_0H02310</name>
</gene>
<evidence type="ECO:0000313" key="2">
    <source>
        <dbReference type="Proteomes" id="UP000510647"/>
    </source>
</evidence>
<sequence length="432" mass="48461">MVAGKCVEQYSRVLVARYLRENGFKETLKAFSRECSQSFADKETCIEPLEKIVSERIAFASRDVVQEFEGLAVEDPGDIGKVELHNAQFRPVECAFGKRSLAIGAHFCGTDDSLFLSYADRVVERYDGRWRLTDKLDVSREKFGAVKLCGMILDTQIYYFCGLDGSFVAYEPNGPKLRCKLHDRMVTHIQFFTLETDKSWLVVSCGLDNYLRVHRLVATANSIWLESIASERLLTACTSLLVVSHNGEPLVFVARTDHTHVSCHRIAYDEHKLLLSYNIALNTAEFSTFSFNVRDMVFLGQKDKNGTPTVAEGCSLLIATCHVPYMRLIQVKIPLQVVDPNTTLYNQIIRNVPTQVEQDTYSEPILKVVPYSNEVLVGNTNGIYAISVLTGRSWPLNVSNGSRVKCLDTTSDGKRLIVTLADKTVAAFDILI</sequence>
<proteinExistence type="predicted"/>
<dbReference type="InterPro" id="IPR006594">
    <property type="entry name" value="LisH"/>
</dbReference>
<dbReference type="Gene3D" id="2.130.10.10">
    <property type="entry name" value="YVTN repeat-like/Quinoprotein amine dehydrogenase"/>
    <property type="match status" value="1"/>
</dbReference>
<reference evidence="1 2" key="1">
    <citation type="submission" date="2020-06" db="EMBL/GenBank/DDBJ databases">
        <title>The yeast mating-type switching endonuclease HO is a domesticated member of an unorthodox homing genetic element family.</title>
        <authorList>
            <person name="Coughlan A.Y."/>
            <person name="Lombardi L."/>
            <person name="Braun-Galleani S."/>
            <person name="Martos A.R."/>
            <person name="Galeote V."/>
            <person name="Bigey F."/>
            <person name="Dequin S."/>
            <person name="Byrne K.P."/>
            <person name="Wolfe K.H."/>
        </authorList>
    </citation>
    <scope>NUCLEOTIDE SEQUENCE [LARGE SCALE GENOMIC DNA]</scope>
    <source>
        <strain evidence="1 2">CBS2947</strain>
    </source>
</reference>
<protein>
    <submittedName>
        <fullName evidence="1">Uncharacterized protein</fullName>
    </submittedName>
</protein>